<comment type="subunit">
    <text evidence="3">The complex is composed of two ATP-binding proteins (UgpC), two transmembrane proteins (UgpA and UgpE) and a solute-binding protein (UgpB).</text>
</comment>
<feature type="chain" id="PRO_5045050644" description="sn-glycerol-3-phosphate-binding periplasmic protein UgpB" evidence="9">
    <location>
        <begin position="26"/>
        <end position="434"/>
    </location>
</feature>
<dbReference type="SUPFAM" id="SSF53850">
    <property type="entry name" value="Periplasmic binding protein-like II"/>
    <property type="match status" value="1"/>
</dbReference>
<comment type="caution">
    <text evidence="10">The sequence shown here is derived from an EMBL/GenBank/DDBJ whole genome shotgun (WGS) entry which is preliminary data.</text>
</comment>
<dbReference type="Pfam" id="PF13416">
    <property type="entry name" value="SBP_bac_8"/>
    <property type="match status" value="1"/>
</dbReference>
<proteinExistence type="inferred from homology"/>
<name>A0ABS4E0W1_9HYPH</name>
<gene>
    <name evidence="10" type="ORF">J2Z17_003027</name>
</gene>
<evidence type="ECO:0000256" key="1">
    <source>
        <dbReference type="ARBA" id="ARBA00004418"/>
    </source>
</evidence>
<keyword evidence="11" id="KW-1185">Reference proteome</keyword>
<comment type="subcellular location">
    <subcellularLocation>
        <location evidence="1">Periplasm</location>
    </subcellularLocation>
</comment>
<dbReference type="InterPro" id="IPR050490">
    <property type="entry name" value="Bact_solute-bd_prot1"/>
</dbReference>
<keyword evidence="5" id="KW-0813">Transport</keyword>
<evidence type="ECO:0000256" key="8">
    <source>
        <dbReference type="ARBA" id="ARBA00034473"/>
    </source>
</evidence>
<dbReference type="EMBL" id="JAGGJU010000008">
    <property type="protein sequence ID" value="MBP1851579.1"/>
    <property type="molecule type" value="Genomic_DNA"/>
</dbReference>
<accession>A0ABS4E0W1</accession>
<evidence type="ECO:0000256" key="3">
    <source>
        <dbReference type="ARBA" id="ARBA00011557"/>
    </source>
</evidence>
<dbReference type="RefSeq" id="WP_209946436.1">
    <property type="nucleotide sequence ID" value="NZ_JAGGJU010000008.1"/>
</dbReference>
<dbReference type="InterPro" id="IPR006059">
    <property type="entry name" value="SBP"/>
</dbReference>
<dbReference type="CDD" id="cd14748">
    <property type="entry name" value="PBP2_UgpB"/>
    <property type="match status" value="1"/>
</dbReference>
<evidence type="ECO:0000313" key="11">
    <source>
        <dbReference type="Proteomes" id="UP000759443"/>
    </source>
</evidence>
<dbReference type="PANTHER" id="PTHR43649">
    <property type="entry name" value="ARABINOSE-BINDING PROTEIN-RELATED"/>
    <property type="match status" value="1"/>
</dbReference>
<dbReference type="Gene3D" id="3.40.190.10">
    <property type="entry name" value="Periplasmic binding protein-like II"/>
    <property type="match status" value="2"/>
</dbReference>
<evidence type="ECO:0000256" key="2">
    <source>
        <dbReference type="ARBA" id="ARBA00008520"/>
    </source>
</evidence>
<keyword evidence="7" id="KW-0574">Periplasm</keyword>
<dbReference type="Proteomes" id="UP000759443">
    <property type="component" value="Unassembled WGS sequence"/>
</dbReference>
<reference evidence="10 11" key="1">
    <citation type="submission" date="2021-03" db="EMBL/GenBank/DDBJ databases">
        <title>Genomic Encyclopedia of Type Strains, Phase IV (KMG-IV): sequencing the most valuable type-strain genomes for metagenomic binning, comparative biology and taxonomic classification.</title>
        <authorList>
            <person name="Goeker M."/>
        </authorList>
    </citation>
    <scope>NUCLEOTIDE SEQUENCE [LARGE SCALE GENOMIC DNA]</scope>
    <source>
        <strain evidence="10 11">DSM 21600</strain>
    </source>
</reference>
<comment type="function">
    <text evidence="8">Part of the ABC transporter complex UgpBAEC involved in sn-glycerol-3-phosphate (G3P) import. Binds G3P.</text>
</comment>
<keyword evidence="6 9" id="KW-0732">Signal</keyword>
<evidence type="ECO:0000256" key="9">
    <source>
        <dbReference type="SAM" id="SignalP"/>
    </source>
</evidence>
<evidence type="ECO:0000256" key="6">
    <source>
        <dbReference type="ARBA" id="ARBA00022729"/>
    </source>
</evidence>
<dbReference type="PANTHER" id="PTHR43649:SF31">
    <property type="entry name" value="SN-GLYCEROL-3-PHOSPHATE-BINDING PERIPLASMIC PROTEIN UGPB"/>
    <property type="match status" value="1"/>
</dbReference>
<comment type="similarity">
    <text evidence="2">Belongs to the bacterial solute-binding protein 1 family.</text>
</comment>
<sequence length="434" mass="46949">MSIRLLAASTAAIALSVTFAGNALAATELQWWHAMTGANNEVVDQLAKEFNDSQSDYKIMPVFKGSYPETLNAGIAAFRSKQPPAIIQVFDAGSGVMMAAEGAVVPVAEVLEKGGYKFDKSEYLPGIVSYYSKPDGTMLSFPYNSSSPILYYNKDIFQKAGLDVDTPPKTWPEVFDAAEKIKTSGAANCGLTSTWLTWIQTENFAAWNNVPYATKENGLGGTDVELEINSPLYVEHFQHIADLAKDGAFRYGGRTSEAKQLFLSGECGILTESSGGLGDIAKSGMNYGIGQLPYYEGHGPQNTIPGGASLWVFGGKSDAEYKGIAEFFHFLSQTDIQARLHQVSGYLPVTMAAYEETKKSGFYDKNPGRETPIQQMLGKAPTENSKGVRLVNLPQVRDILNEEFEKMLAGDQDAKTTLDAAVSRANEAIAAANN</sequence>
<protein>
    <recommendedName>
        <fullName evidence="4">sn-glycerol-3-phosphate-binding periplasmic protein UgpB</fullName>
    </recommendedName>
</protein>
<organism evidence="10 11">
    <name type="scientific">Rhizobium halophytocola</name>
    <dbReference type="NCBI Taxonomy" id="735519"/>
    <lineage>
        <taxon>Bacteria</taxon>
        <taxon>Pseudomonadati</taxon>
        <taxon>Pseudomonadota</taxon>
        <taxon>Alphaproteobacteria</taxon>
        <taxon>Hyphomicrobiales</taxon>
        <taxon>Rhizobiaceae</taxon>
        <taxon>Rhizobium/Agrobacterium group</taxon>
        <taxon>Rhizobium</taxon>
    </lineage>
</organism>
<evidence type="ECO:0000256" key="7">
    <source>
        <dbReference type="ARBA" id="ARBA00022764"/>
    </source>
</evidence>
<evidence type="ECO:0000313" key="10">
    <source>
        <dbReference type="EMBL" id="MBP1851579.1"/>
    </source>
</evidence>
<evidence type="ECO:0000256" key="5">
    <source>
        <dbReference type="ARBA" id="ARBA00022448"/>
    </source>
</evidence>
<feature type="signal peptide" evidence="9">
    <location>
        <begin position="1"/>
        <end position="25"/>
    </location>
</feature>
<dbReference type="NCBIfam" id="NF008211">
    <property type="entry name" value="PRK10974.1"/>
    <property type="match status" value="1"/>
</dbReference>
<evidence type="ECO:0000256" key="4">
    <source>
        <dbReference type="ARBA" id="ARBA00017470"/>
    </source>
</evidence>